<keyword evidence="10" id="KW-0119">Carbohydrate metabolism</keyword>
<keyword evidence="6" id="KW-0479">Metal-binding</keyword>
<dbReference type="GO" id="GO:0005975">
    <property type="term" value="P:carbohydrate metabolic process"/>
    <property type="evidence" value="ECO:0007669"/>
    <property type="project" value="InterPro"/>
</dbReference>
<proteinExistence type="inferred from homology"/>
<keyword evidence="8" id="KW-0106">Calcium</keyword>
<reference evidence="15" key="1">
    <citation type="submission" date="2020-05" db="UniProtKB">
        <authorList>
            <consortium name="EnsemblMetazoa"/>
        </authorList>
    </citation>
    <scope>IDENTIFICATION</scope>
    <source>
        <strain evidence="15">BB02</strain>
    </source>
</reference>
<organism evidence="15 16">
    <name type="scientific">Biomphalaria glabrata</name>
    <name type="common">Bloodfluke planorb</name>
    <name type="synonym">Freshwater snail</name>
    <dbReference type="NCBI Taxonomy" id="6526"/>
    <lineage>
        <taxon>Eukaryota</taxon>
        <taxon>Metazoa</taxon>
        <taxon>Spiralia</taxon>
        <taxon>Lophotrochozoa</taxon>
        <taxon>Mollusca</taxon>
        <taxon>Gastropoda</taxon>
        <taxon>Heterobranchia</taxon>
        <taxon>Euthyneura</taxon>
        <taxon>Panpulmonata</taxon>
        <taxon>Hygrophila</taxon>
        <taxon>Lymnaeoidea</taxon>
        <taxon>Planorbidae</taxon>
        <taxon>Biomphalaria</taxon>
    </lineage>
</organism>
<evidence type="ECO:0000256" key="5">
    <source>
        <dbReference type="ARBA" id="ARBA00012595"/>
    </source>
</evidence>
<accession>A0A2C9KDQ1</accession>
<dbReference type="Gene3D" id="3.20.20.80">
    <property type="entry name" value="Glycosidases"/>
    <property type="match status" value="2"/>
</dbReference>
<dbReference type="OrthoDB" id="550577at2759"/>
<dbReference type="InterPro" id="IPR006046">
    <property type="entry name" value="Alpha_amylase"/>
</dbReference>
<evidence type="ECO:0000256" key="8">
    <source>
        <dbReference type="ARBA" id="ARBA00022837"/>
    </source>
</evidence>
<dbReference type="SMART" id="SM00632">
    <property type="entry name" value="Aamy_C"/>
    <property type="match status" value="1"/>
</dbReference>
<dbReference type="InterPro" id="IPR031319">
    <property type="entry name" value="A-amylase_C"/>
</dbReference>
<dbReference type="Pfam" id="PF02806">
    <property type="entry name" value="Alpha-amylase_C"/>
    <property type="match status" value="1"/>
</dbReference>
<evidence type="ECO:0000259" key="14">
    <source>
        <dbReference type="SMART" id="SM00642"/>
    </source>
</evidence>
<dbReference type="GO" id="GO:0046872">
    <property type="term" value="F:metal ion binding"/>
    <property type="evidence" value="ECO:0007669"/>
    <property type="project" value="UniProtKB-KW"/>
</dbReference>
<dbReference type="InterPro" id="IPR013780">
    <property type="entry name" value="Glyco_hydro_b"/>
</dbReference>
<evidence type="ECO:0000313" key="16">
    <source>
        <dbReference type="Proteomes" id="UP000076420"/>
    </source>
</evidence>
<dbReference type="InterPro" id="IPR017853">
    <property type="entry name" value="GH"/>
</dbReference>
<dbReference type="AlphaFoldDB" id="A0A2C9KDQ1"/>
<dbReference type="EnsemblMetazoa" id="BGLB017960-RA">
    <property type="protein sequence ID" value="BGLB017960-PA"/>
    <property type="gene ID" value="BGLB017960"/>
</dbReference>
<evidence type="ECO:0000256" key="7">
    <source>
        <dbReference type="ARBA" id="ARBA00022801"/>
    </source>
</evidence>
<evidence type="ECO:0000256" key="1">
    <source>
        <dbReference type="ARBA" id="ARBA00000548"/>
    </source>
</evidence>
<evidence type="ECO:0000256" key="3">
    <source>
        <dbReference type="ARBA" id="ARBA00001923"/>
    </source>
</evidence>
<evidence type="ECO:0000256" key="9">
    <source>
        <dbReference type="ARBA" id="ARBA00023214"/>
    </source>
</evidence>
<dbReference type="VEuPathDB" id="VectorBase:BGLB017960"/>
<feature type="domain" description="Glycosyl hydrolase family 13 catalytic" evidence="14">
    <location>
        <begin position="1"/>
        <end position="257"/>
    </location>
</feature>
<dbReference type="GO" id="GO:0004556">
    <property type="term" value="F:alpha-amylase activity"/>
    <property type="evidence" value="ECO:0007669"/>
    <property type="project" value="UniProtKB-EC"/>
</dbReference>
<dbReference type="PANTHER" id="PTHR43447">
    <property type="entry name" value="ALPHA-AMYLASE"/>
    <property type="match status" value="1"/>
</dbReference>
<evidence type="ECO:0000256" key="6">
    <source>
        <dbReference type="ARBA" id="ARBA00022723"/>
    </source>
</evidence>
<name>A0A2C9KDQ1_BIOGL</name>
<evidence type="ECO:0000256" key="4">
    <source>
        <dbReference type="ARBA" id="ARBA00008061"/>
    </source>
</evidence>
<comment type="cofactor">
    <cofactor evidence="3">
        <name>chloride</name>
        <dbReference type="ChEBI" id="CHEBI:17996"/>
    </cofactor>
</comment>
<dbReference type="SMART" id="SM00642">
    <property type="entry name" value="Aamy"/>
    <property type="match status" value="1"/>
</dbReference>
<evidence type="ECO:0000256" key="12">
    <source>
        <dbReference type="RuleBase" id="RU003615"/>
    </source>
</evidence>
<dbReference type="VEuPathDB" id="VectorBase:BGLAX_047734"/>
<keyword evidence="11" id="KW-0326">Glycosidase</keyword>
<evidence type="ECO:0000256" key="2">
    <source>
        <dbReference type="ARBA" id="ARBA00001913"/>
    </source>
</evidence>
<keyword evidence="9" id="KW-0868">Chloride</keyword>
<feature type="domain" description="Alpha-amylase C-terminal" evidence="13">
    <location>
        <begin position="188"/>
        <end position="276"/>
    </location>
</feature>
<evidence type="ECO:0000256" key="10">
    <source>
        <dbReference type="ARBA" id="ARBA00023277"/>
    </source>
</evidence>
<comment type="catalytic activity">
    <reaction evidence="1">
        <text>Endohydrolysis of (1-&gt;4)-alpha-D-glucosidic linkages in polysaccharides containing three or more (1-&gt;4)-alpha-linked D-glucose units.</text>
        <dbReference type="EC" id="3.2.1.1"/>
    </reaction>
</comment>
<dbReference type="Gene3D" id="2.60.40.1180">
    <property type="entry name" value="Golgi alpha-mannosidase II"/>
    <property type="match status" value="1"/>
</dbReference>
<dbReference type="EC" id="3.2.1.1" evidence="5"/>
<dbReference type="KEGG" id="bgt:106080281"/>
<evidence type="ECO:0000259" key="13">
    <source>
        <dbReference type="SMART" id="SM00632"/>
    </source>
</evidence>
<sequence length="284" mass="31732">FEWKWNDIAAECVRFLGPYGFCAVQTSPANENRIITNPYRPWWERYQPVSYKIHTRSGSEDEFRNMVEKCNKSGVRIYVDVVFNHMTGAGGQGFGTNGTFYDGDNLHFPGVPYGPTDFNDGSLCHSCDMNIHNYDNGEEGPPHNSDMTTASVQISGMSCTNGWSCEHRWRQIYNMVGFRNMVSGTALNNWWSGADYQIAFSRGNKGFIALNLESFDINQNVQTGLPAGRYCDVISGDIDNDRCTGKTVEVYNDGTAHINVCSNCDDPVLAIHVGAKIGSPPRRF</sequence>
<dbReference type="PRINTS" id="PR00110">
    <property type="entry name" value="ALPHAAMYLASE"/>
</dbReference>
<dbReference type="InterPro" id="IPR006047">
    <property type="entry name" value="GH13_cat_dom"/>
</dbReference>
<dbReference type="Proteomes" id="UP000076420">
    <property type="component" value="Unassembled WGS sequence"/>
</dbReference>
<dbReference type="InterPro" id="IPR006048">
    <property type="entry name" value="A-amylase/branching_C"/>
</dbReference>
<protein>
    <recommendedName>
        <fullName evidence="5">alpha-amylase</fullName>
        <ecNumber evidence="5">3.2.1.1</ecNumber>
    </recommendedName>
</protein>
<dbReference type="SUPFAM" id="SSF51011">
    <property type="entry name" value="Glycosyl hydrolase domain"/>
    <property type="match status" value="1"/>
</dbReference>
<comment type="cofactor">
    <cofactor evidence="2">
        <name>Ca(2+)</name>
        <dbReference type="ChEBI" id="CHEBI:29108"/>
    </cofactor>
</comment>
<dbReference type="SUPFAM" id="SSF51445">
    <property type="entry name" value="(Trans)glycosidases"/>
    <property type="match status" value="2"/>
</dbReference>
<dbReference type="STRING" id="6526.A0A2C9KDQ1"/>
<evidence type="ECO:0000313" key="15">
    <source>
        <dbReference type="EnsemblMetazoa" id="BGLB017960-PA"/>
    </source>
</evidence>
<comment type="similarity">
    <text evidence="4 12">Belongs to the glycosyl hydrolase 13 family.</text>
</comment>
<keyword evidence="7" id="KW-0378">Hydrolase</keyword>
<gene>
    <name evidence="15" type="primary">106080281</name>
</gene>
<evidence type="ECO:0000256" key="11">
    <source>
        <dbReference type="ARBA" id="ARBA00023295"/>
    </source>
</evidence>